<keyword evidence="11 21" id="KW-0418">Kinase</keyword>
<dbReference type="InterPro" id="IPR032675">
    <property type="entry name" value="LRR_dom_sf"/>
</dbReference>
<comment type="similarity">
    <text evidence="2">Belongs to the protein kinase superfamily. Ser/Thr protein kinase family.</text>
</comment>
<sequence>MGALVAKLLRKTSHSSLVLVFALSLVVVCCFGVSESDFLLKFKEGLTNSTSLTNWNPSSTGPCDWNRGNWIGVLCLNGSVWGLQLENMGLKGVIDVETLSSLPNFRTISLMNNNFEGTWPALGRISKLRSIYLSNNQFSGEIPDDAFQGMGSLKKVLLSNNQFTGQIPSSLVDLPKLLELRLDGNHFHGQIPGFKEHSLRSLNLANNNLEGAIPTSLSKMDGTSFKGNKNLCGPPLRPCNAPNAAKSVNLLKIAITLLVIGIILAIIAATCIIIQCKRQNTIQLGRATSNDSNMIASSFRGEHEKLPLRGGGHHIRRPDQGKLSFVRDDIERFDLQDLLRASAEVLGSGMFGSSYKAVIMSGQALVAKRYKQMNNVGRGEFHEHMRRLGRLRHPNLQPLAAYYYRKEEKLLVSEFVENGSLASLLHGNRRLDKPGLDWQTRLKIVKGVARGLDYLYKELPIVVPHGHLKSSNVLIDDLYEPLLTDYALRPVINPEHAHTIMIAYKSPEYAREGRTSGKTDIWSLGILILEILTGKYPENYLTQFYDSNADLATWVNTMVKEKRTSEVFDKEMIGTKNSKAEMINLLKIGLCCCEEDVDRRLGIRQAVEKINEIKVGGDADEDLISSVSEGYAWSSRGTEDDFSYLNG</sequence>
<dbReference type="SUPFAM" id="SSF52058">
    <property type="entry name" value="L domain-like"/>
    <property type="match status" value="1"/>
</dbReference>
<keyword evidence="15" id="KW-0675">Receptor</keyword>
<keyword evidence="14 19" id="KW-0472">Membrane</keyword>
<comment type="catalytic activity">
    <reaction evidence="18">
        <text>L-seryl-[protein] + ATP = O-phospho-L-seryl-[protein] + ADP + H(+)</text>
        <dbReference type="Rhea" id="RHEA:17989"/>
        <dbReference type="Rhea" id="RHEA-COMP:9863"/>
        <dbReference type="Rhea" id="RHEA-COMP:11604"/>
        <dbReference type="ChEBI" id="CHEBI:15378"/>
        <dbReference type="ChEBI" id="CHEBI:29999"/>
        <dbReference type="ChEBI" id="CHEBI:30616"/>
        <dbReference type="ChEBI" id="CHEBI:83421"/>
        <dbReference type="ChEBI" id="CHEBI:456216"/>
        <dbReference type="EC" id="2.7.11.1"/>
    </reaction>
</comment>
<dbReference type="GO" id="GO:0004674">
    <property type="term" value="F:protein serine/threonine kinase activity"/>
    <property type="evidence" value="ECO:0007669"/>
    <property type="project" value="UniProtKB-EC"/>
</dbReference>
<keyword evidence="16" id="KW-0325">Glycoprotein</keyword>
<evidence type="ECO:0000256" key="16">
    <source>
        <dbReference type="ARBA" id="ARBA00023180"/>
    </source>
</evidence>
<evidence type="ECO:0000256" key="14">
    <source>
        <dbReference type="ARBA" id="ARBA00023136"/>
    </source>
</evidence>
<accession>A0A7J7BYS1</accession>
<dbReference type="Pfam" id="PF08263">
    <property type="entry name" value="LRRNT_2"/>
    <property type="match status" value="1"/>
</dbReference>
<dbReference type="FunCoup" id="A0A7J7BYS1">
    <property type="interactions" value="11"/>
</dbReference>
<evidence type="ECO:0000256" key="13">
    <source>
        <dbReference type="ARBA" id="ARBA00022989"/>
    </source>
</evidence>
<proteinExistence type="inferred from homology"/>
<dbReference type="PANTHER" id="PTHR48007">
    <property type="entry name" value="LEUCINE-RICH REPEAT RECEPTOR-LIKE PROTEIN KINASE PXC1"/>
    <property type="match status" value="1"/>
</dbReference>
<dbReference type="Pfam" id="PF00560">
    <property type="entry name" value="LRR_1"/>
    <property type="match status" value="1"/>
</dbReference>
<name>A0A7J7BYS1_TRIWF</name>
<dbReference type="Gene3D" id="3.80.10.10">
    <property type="entry name" value="Ribonuclease Inhibitor"/>
    <property type="match status" value="2"/>
</dbReference>
<comment type="caution">
    <text evidence="21">The sequence shown here is derived from an EMBL/GenBank/DDBJ whole genome shotgun (WGS) entry which is preliminary data.</text>
</comment>
<evidence type="ECO:0000256" key="1">
    <source>
        <dbReference type="ARBA" id="ARBA00004167"/>
    </source>
</evidence>
<dbReference type="GO" id="GO:0016020">
    <property type="term" value="C:membrane"/>
    <property type="evidence" value="ECO:0007669"/>
    <property type="project" value="UniProtKB-SubCell"/>
</dbReference>
<dbReference type="Pfam" id="PF13855">
    <property type="entry name" value="LRR_8"/>
    <property type="match status" value="1"/>
</dbReference>
<feature type="transmembrane region" description="Helical" evidence="19">
    <location>
        <begin position="253"/>
        <end position="274"/>
    </location>
</feature>
<dbReference type="Pfam" id="PF00069">
    <property type="entry name" value="Pkinase"/>
    <property type="match status" value="1"/>
</dbReference>
<keyword evidence="5" id="KW-0433">Leucine-rich repeat</keyword>
<dbReference type="EC" id="2.7.11.1" evidence="3"/>
<evidence type="ECO:0000256" key="2">
    <source>
        <dbReference type="ARBA" id="ARBA00008684"/>
    </source>
</evidence>
<keyword evidence="8" id="KW-0732">Signal</keyword>
<dbReference type="FunFam" id="3.30.200.20:FF:000307">
    <property type="entry name" value="pollen receptor-like kinase 1"/>
    <property type="match status" value="1"/>
</dbReference>
<feature type="domain" description="Protein kinase" evidence="20">
    <location>
        <begin position="340"/>
        <end position="615"/>
    </location>
</feature>
<dbReference type="InterPro" id="IPR001611">
    <property type="entry name" value="Leu-rich_rpt"/>
</dbReference>
<dbReference type="InterPro" id="IPR011009">
    <property type="entry name" value="Kinase-like_dom_sf"/>
</dbReference>
<keyword evidence="7 19" id="KW-0812">Transmembrane</keyword>
<dbReference type="InParanoid" id="A0A7J7BYS1"/>
<comment type="catalytic activity">
    <reaction evidence="17">
        <text>L-threonyl-[protein] + ATP = O-phospho-L-threonyl-[protein] + ADP + H(+)</text>
        <dbReference type="Rhea" id="RHEA:46608"/>
        <dbReference type="Rhea" id="RHEA-COMP:11060"/>
        <dbReference type="Rhea" id="RHEA-COMP:11605"/>
        <dbReference type="ChEBI" id="CHEBI:15378"/>
        <dbReference type="ChEBI" id="CHEBI:30013"/>
        <dbReference type="ChEBI" id="CHEBI:30616"/>
        <dbReference type="ChEBI" id="CHEBI:61977"/>
        <dbReference type="ChEBI" id="CHEBI:456216"/>
        <dbReference type="EC" id="2.7.11.1"/>
    </reaction>
</comment>
<keyword evidence="6" id="KW-0808">Transferase</keyword>
<keyword evidence="13 19" id="KW-1133">Transmembrane helix</keyword>
<dbReference type="FunFam" id="1.10.510.10:FF:000480">
    <property type="entry name" value="Pollen receptor-like kinase 1"/>
    <property type="match status" value="1"/>
</dbReference>
<evidence type="ECO:0000256" key="17">
    <source>
        <dbReference type="ARBA" id="ARBA00047899"/>
    </source>
</evidence>
<keyword evidence="22" id="KW-1185">Reference proteome</keyword>
<dbReference type="Gene3D" id="3.30.200.20">
    <property type="entry name" value="Phosphorylase Kinase, domain 1"/>
    <property type="match status" value="1"/>
</dbReference>
<comment type="subcellular location">
    <subcellularLocation>
        <location evidence="1">Membrane</location>
        <topology evidence="1">Single-pass membrane protein</topology>
    </subcellularLocation>
</comment>
<dbReference type="InterPro" id="IPR046959">
    <property type="entry name" value="PRK1-6/SRF4-like"/>
</dbReference>
<dbReference type="AlphaFoldDB" id="A0A7J7BYS1"/>
<dbReference type="InterPro" id="IPR000719">
    <property type="entry name" value="Prot_kinase_dom"/>
</dbReference>
<evidence type="ECO:0000256" key="7">
    <source>
        <dbReference type="ARBA" id="ARBA00022692"/>
    </source>
</evidence>
<organism evidence="21 22">
    <name type="scientific">Tripterygium wilfordii</name>
    <name type="common">Thunder God vine</name>
    <dbReference type="NCBI Taxonomy" id="458696"/>
    <lineage>
        <taxon>Eukaryota</taxon>
        <taxon>Viridiplantae</taxon>
        <taxon>Streptophyta</taxon>
        <taxon>Embryophyta</taxon>
        <taxon>Tracheophyta</taxon>
        <taxon>Spermatophyta</taxon>
        <taxon>Magnoliopsida</taxon>
        <taxon>eudicotyledons</taxon>
        <taxon>Gunneridae</taxon>
        <taxon>Pentapetalae</taxon>
        <taxon>rosids</taxon>
        <taxon>fabids</taxon>
        <taxon>Celastrales</taxon>
        <taxon>Celastraceae</taxon>
        <taxon>Tripterygium</taxon>
    </lineage>
</organism>
<protein>
    <recommendedName>
        <fullName evidence="3">non-specific serine/threonine protein kinase</fullName>
        <ecNumber evidence="3">2.7.11.1</ecNumber>
    </recommendedName>
</protein>
<evidence type="ECO:0000256" key="18">
    <source>
        <dbReference type="ARBA" id="ARBA00048679"/>
    </source>
</evidence>
<dbReference type="GO" id="GO:0005524">
    <property type="term" value="F:ATP binding"/>
    <property type="evidence" value="ECO:0007669"/>
    <property type="project" value="UniProtKB-KW"/>
</dbReference>
<reference evidence="21 22" key="1">
    <citation type="journal article" date="2020" name="Nat. Commun.">
        <title>Genome of Tripterygium wilfordii and identification of cytochrome P450 involved in triptolide biosynthesis.</title>
        <authorList>
            <person name="Tu L."/>
            <person name="Su P."/>
            <person name="Zhang Z."/>
            <person name="Gao L."/>
            <person name="Wang J."/>
            <person name="Hu T."/>
            <person name="Zhou J."/>
            <person name="Zhang Y."/>
            <person name="Zhao Y."/>
            <person name="Liu Y."/>
            <person name="Song Y."/>
            <person name="Tong Y."/>
            <person name="Lu Y."/>
            <person name="Yang J."/>
            <person name="Xu C."/>
            <person name="Jia M."/>
            <person name="Peters R.J."/>
            <person name="Huang L."/>
            <person name="Gao W."/>
        </authorList>
    </citation>
    <scope>NUCLEOTIDE SEQUENCE [LARGE SCALE GENOMIC DNA]</scope>
    <source>
        <strain evidence="22">cv. XIE 37</strain>
        <tissue evidence="21">Leaf</tissue>
    </source>
</reference>
<keyword evidence="9" id="KW-0677">Repeat</keyword>
<evidence type="ECO:0000256" key="15">
    <source>
        <dbReference type="ARBA" id="ARBA00023170"/>
    </source>
</evidence>
<dbReference type="SUPFAM" id="SSF56112">
    <property type="entry name" value="Protein kinase-like (PK-like)"/>
    <property type="match status" value="1"/>
</dbReference>
<evidence type="ECO:0000313" key="22">
    <source>
        <dbReference type="Proteomes" id="UP000593562"/>
    </source>
</evidence>
<evidence type="ECO:0000256" key="11">
    <source>
        <dbReference type="ARBA" id="ARBA00022777"/>
    </source>
</evidence>
<dbReference type="PANTHER" id="PTHR48007:SF19">
    <property type="entry name" value="POLLEN RECEPTOR-LIKE KINASE 5"/>
    <property type="match status" value="1"/>
</dbReference>
<keyword evidence="10" id="KW-0547">Nucleotide-binding</keyword>
<dbReference type="EMBL" id="JAAARO010000022">
    <property type="protein sequence ID" value="KAF5726835.1"/>
    <property type="molecule type" value="Genomic_DNA"/>
</dbReference>
<dbReference type="Proteomes" id="UP000593562">
    <property type="component" value="Unassembled WGS sequence"/>
</dbReference>
<evidence type="ECO:0000259" key="20">
    <source>
        <dbReference type="PROSITE" id="PS50011"/>
    </source>
</evidence>
<dbReference type="FunFam" id="3.80.10.10:FF:000041">
    <property type="entry name" value="LRR receptor-like serine/threonine-protein kinase ERECTA"/>
    <property type="match status" value="1"/>
</dbReference>
<evidence type="ECO:0000256" key="4">
    <source>
        <dbReference type="ARBA" id="ARBA00022553"/>
    </source>
</evidence>
<dbReference type="Gene3D" id="1.10.510.10">
    <property type="entry name" value="Transferase(Phosphotransferase) domain 1"/>
    <property type="match status" value="1"/>
</dbReference>
<evidence type="ECO:0000256" key="5">
    <source>
        <dbReference type="ARBA" id="ARBA00022614"/>
    </source>
</evidence>
<evidence type="ECO:0000256" key="8">
    <source>
        <dbReference type="ARBA" id="ARBA00022729"/>
    </source>
</evidence>
<keyword evidence="12" id="KW-0067">ATP-binding</keyword>
<evidence type="ECO:0000256" key="10">
    <source>
        <dbReference type="ARBA" id="ARBA00022741"/>
    </source>
</evidence>
<keyword evidence="4" id="KW-0597">Phosphoprotein</keyword>
<evidence type="ECO:0000256" key="9">
    <source>
        <dbReference type="ARBA" id="ARBA00022737"/>
    </source>
</evidence>
<dbReference type="PROSITE" id="PS50011">
    <property type="entry name" value="PROTEIN_KINASE_DOM"/>
    <property type="match status" value="1"/>
</dbReference>
<evidence type="ECO:0000256" key="6">
    <source>
        <dbReference type="ARBA" id="ARBA00022679"/>
    </source>
</evidence>
<gene>
    <name evidence="21" type="ORF">HS088_TW22G00519</name>
</gene>
<evidence type="ECO:0000256" key="19">
    <source>
        <dbReference type="SAM" id="Phobius"/>
    </source>
</evidence>
<evidence type="ECO:0000256" key="12">
    <source>
        <dbReference type="ARBA" id="ARBA00022840"/>
    </source>
</evidence>
<evidence type="ECO:0000313" key="21">
    <source>
        <dbReference type="EMBL" id="KAF5726835.1"/>
    </source>
</evidence>
<dbReference type="InterPro" id="IPR013210">
    <property type="entry name" value="LRR_N_plant-typ"/>
</dbReference>
<evidence type="ECO:0000256" key="3">
    <source>
        <dbReference type="ARBA" id="ARBA00012513"/>
    </source>
</evidence>